<dbReference type="PRINTS" id="PR00094">
    <property type="entry name" value="ADENYLTKNASE"/>
</dbReference>
<dbReference type="PROSITE" id="PS00113">
    <property type="entry name" value="ADENYLATE_KINASE"/>
    <property type="match status" value="1"/>
</dbReference>
<evidence type="ECO:0000259" key="8">
    <source>
        <dbReference type="Pfam" id="PF00156"/>
    </source>
</evidence>
<evidence type="ECO:0000256" key="7">
    <source>
        <dbReference type="HAMAP-Rule" id="MF_00235"/>
    </source>
</evidence>
<dbReference type="Proteomes" id="UP001597534">
    <property type="component" value="Unassembled WGS sequence"/>
</dbReference>
<dbReference type="HAMAP" id="MF_00235">
    <property type="entry name" value="Adenylate_kinase_Adk"/>
    <property type="match status" value="1"/>
</dbReference>
<keyword evidence="5 7" id="KW-0418">Kinase</keyword>
<evidence type="ECO:0000256" key="1">
    <source>
        <dbReference type="ARBA" id="ARBA00022679"/>
    </source>
</evidence>
<evidence type="ECO:0000256" key="5">
    <source>
        <dbReference type="ARBA" id="ARBA00022777"/>
    </source>
</evidence>
<organism evidence="9 10">
    <name type="scientific">Flavobacterium chuncheonense</name>
    <dbReference type="NCBI Taxonomy" id="2026653"/>
    <lineage>
        <taxon>Bacteria</taxon>
        <taxon>Pseudomonadati</taxon>
        <taxon>Bacteroidota</taxon>
        <taxon>Flavobacteriia</taxon>
        <taxon>Flavobacteriales</taxon>
        <taxon>Flavobacteriaceae</taxon>
        <taxon>Flavobacterium</taxon>
    </lineage>
</organism>
<comment type="function">
    <text evidence="7">Catalyzes the reversible transfer of the terminal phosphate group between ATP and AMP. Plays an important role in cellular energy homeostasis and in adenine nucleotide metabolism.</text>
</comment>
<dbReference type="InterPro" id="IPR000836">
    <property type="entry name" value="PRTase_dom"/>
</dbReference>
<keyword evidence="4 7" id="KW-0547">Nucleotide-binding</keyword>
<keyword evidence="1 7" id="KW-0808">Transferase</keyword>
<dbReference type="CDD" id="cd06223">
    <property type="entry name" value="PRTases_typeI"/>
    <property type="match status" value="1"/>
</dbReference>
<feature type="binding site" evidence="7">
    <location>
        <position position="326"/>
    </location>
    <ligand>
        <name>AMP</name>
        <dbReference type="ChEBI" id="CHEBI:456215"/>
    </ligand>
</feature>
<comment type="domain">
    <text evidence="7">Consists of three domains, a large central CORE domain and two small peripheral domains, NMPbind and LID, which undergo movements during catalysis. The LID domain closes over the site of phosphoryl transfer upon ATP binding. Assembling and dissambling the active center during each catalytic cycle provides an effective means to prevent ATP hydrolysis.</text>
</comment>
<keyword evidence="7" id="KW-0963">Cytoplasm</keyword>
<dbReference type="EC" id="2.7.4.3" evidence="7"/>
<name>A0ABW5YJP6_9FLAO</name>
<dbReference type="InterPro" id="IPR029057">
    <property type="entry name" value="PRTase-like"/>
</dbReference>
<dbReference type="NCBIfam" id="NF011100">
    <property type="entry name" value="PRK14527.1"/>
    <property type="match status" value="1"/>
</dbReference>
<dbReference type="Gene3D" id="3.40.50.2020">
    <property type="match status" value="1"/>
</dbReference>
<keyword evidence="2" id="KW-0479">Metal-binding</keyword>
<dbReference type="Pfam" id="PF00406">
    <property type="entry name" value="ADK"/>
    <property type="match status" value="1"/>
</dbReference>
<dbReference type="PANTHER" id="PTHR23359">
    <property type="entry name" value="NUCLEOTIDE KINASE"/>
    <property type="match status" value="1"/>
</dbReference>
<feature type="binding site" evidence="7">
    <location>
        <position position="212"/>
    </location>
    <ligand>
        <name>AMP</name>
        <dbReference type="ChEBI" id="CHEBI:456215"/>
    </ligand>
</feature>
<keyword evidence="7" id="KW-0067">ATP-binding</keyword>
<comment type="catalytic activity">
    <reaction evidence="7">
        <text>AMP + ATP = 2 ADP</text>
        <dbReference type="Rhea" id="RHEA:12973"/>
        <dbReference type="ChEBI" id="CHEBI:30616"/>
        <dbReference type="ChEBI" id="CHEBI:456215"/>
        <dbReference type="ChEBI" id="CHEBI:456216"/>
        <dbReference type="EC" id="2.7.4.3"/>
    </reaction>
</comment>
<feature type="binding site" evidence="7">
    <location>
        <begin position="238"/>
        <end position="240"/>
    </location>
    <ligand>
        <name>AMP</name>
        <dbReference type="ChEBI" id="CHEBI:456215"/>
    </ligand>
</feature>
<protein>
    <recommendedName>
        <fullName evidence="7">Adenylate kinase</fullName>
        <shortName evidence="7">AK</shortName>
        <ecNumber evidence="7">2.7.4.3</ecNumber>
    </recommendedName>
    <alternativeName>
        <fullName evidence="7">ATP-AMP transphosphorylase</fullName>
    </alternativeName>
    <alternativeName>
        <fullName evidence="7">ATP:AMP phosphotransferase</fullName>
    </alternativeName>
    <alternativeName>
        <fullName evidence="7">Adenylate monophosphate kinase</fullName>
    </alternativeName>
</protein>
<feature type="binding site" evidence="7">
    <location>
        <position position="314"/>
    </location>
    <ligand>
        <name>AMP</name>
        <dbReference type="ChEBI" id="CHEBI:456215"/>
    </ligand>
</feature>
<feature type="binding site" evidence="7">
    <location>
        <begin position="266"/>
        <end position="269"/>
    </location>
    <ligand>
        <name>AMP</name>
        <dbReference type="ChEBI" id="CHEBI:456215"/>
    </ligand>
</feature>
<dbReference type="RefSeq" id="WP_379810662.1">
    <property type="nucleotide sequence ID" value="NZ_JBHUPC010000010.1"/>
</dbReference>
<comment type="pathway">
    <text evidence="7">Purine metabolism; AMP biosynthesis via salvage pathway; AMP from ADP: step 1/1.</text>
</comment>
<feature type="binding site" evidence="7">
    <location>
        <begin position="191"/>
        <end position="196"/>
    </location>
    <ligand>
        <name>ATP</name>
        <dbReference type="ChEBI" id="CHEBI:30616"/>
    </ligand>
</feature>
<evidence type="ECO:0000256" key="6">
    <source>
        <dbReference type="ARBA" id="ARBA00022842"/>
    </source>
</evidence>
<feature type="binding site" evidence="7">
    <location>
        <position position="354"/>
    </location>
    <ligand>
        <name>ATP</name>
        <dbReference type="ChEBI" id="CHEBI:30616"/>
    </ligand>
</feature>
<dbReference type="NCBIfam" id="NF011104">
    <property type="entry name" value="PRK14531.1"/>
    <property type="match status" value="1"/>
</dbReference>
<dbReference type="GO" id="GO:0004017">
    <property type="term" value="F:AMP kinase activity"/>
    <property type="evidence" value="ECO:0007669"/>
    <property type="project" value="UniProtKB-EC"/>
</dbReference>
<reference evidence="10" key="1">
    <citation type="journal article" date="2019" name="Int. J. Syst. Evol. Microbiol.">
        <title>The Global Catalogue of Microorganisms (GCM) 10K type strain sequencing project: providing services to taxonomists for standard genome sequencing and annotation.</title>
        <authorList>
            <consortium name="The Broad Institute Genomics Platform"/>
            <consortium name="The Broad Institute Genome Sequencing Center for Infectious Disease"/>
            <person name="Wu L."/>
            <person name="Ma J."/>
        </authorList>
    </citation>
    <scope>NUCLEOTIDE SEQUENCE [LARGE SCALE GENOMIC DNA]</scope>
    <source>
        <strain evidence="10">KCTC 22671</strain>
    </source>
</reference>
<feature type="binding site" evidence="7">
    <location>
        <position position="217"/>
    </location>
    <ligand>
        <name>AMP</name>
        <dbReference type="ChEBI" id="CHEBI:456215"/>
    </ligand>
</feature>
<gene>
    <name evidence="7" type="primary">adk</name>
    <name evidence="9" type="ORF">ACFS5J_03730</name>
</gene>
<evidence type="ECO:0000313" key="10">
    <source>
        <dbReference type="Proteomes" id="UP001597534"/>
    </source>
</evidence>
<dbReference type="InterPro" id="IPR033690">
    <property type="entry name" value="Adenylat_kinase_CS"/>
</dbReference>
<feature type="domain" description="Phosphoribosyltransferase" evidence="8">
    <location>
        <begin position="19"/>
        <end position="161"/>
    </location>
</feature>
<comment type="subcellular location">
    <subcellularLocation>
        <location evidence="7">Cytoplasm</location>
    </subcellularLocation>
</comment>
<dbReference type="NCBIfam" id="NF011101">
    <property type="entry name" value="PRK14528.1"/>
    <property type="match status" value="1"/>
</dbReference>
<dbReference type="SUPFAM" id="SSF53271">
    <property type="entry name" value="PRTase-like"/>
    <property type="match status" value="1"/>
</dbReference>
<comment type="caution">
    <text evidence="9">The sequence shown here is derived from an EMBL/GenBank/DDBJ whole genome shotgun (WGS) entry which is preliminary data.</text>
</comment>
<evidence type="ECO:0000256" key="4">
    <source>
        <dbReference type="ARBA" id="ARBA00022741"/>
    </source>
</evidence>
<dbReference type="SUPFAM" id="SSF52540">
    <property type="entry name" value="P-loop containing nucleoside triphosphate hydrolases"/>
    <property type="match status" value="1"/>
</dbReference>
<proteinExistence type="inferred from homology"/>
<dbReference type="Pfam" id="PF00156">
    <property type="entry name" value="Pribosyltran"/>
    <property type="match status" value="1"/>
</dbReference>
<dbReference type="NCBIfam" id="TIGR01203">
    <property type="entry name" value="HGPRTase"/>
    <property type="match status" value="1"/>
</dbReference>
<comment type="caution">
    <text evidence="7">Lacks conserved residue(s) required for the propagation of feature annotation.</text>
</comment>
<keyword evidence="3 7" id="KW-0545">Nucleotide biosynthesis</keyword>
<feature type="region of interest" description="NMP" evidence="7">
    <location>
        <begin position="211"/>
        <end position="240"/>
    </location>
</feature>
<comment type="subunit">
    <text evidence="7">Monomer.</text>
</comment>
<dbReference type="EMBL" id="JBHUPC010000010">
    <property type="protein sequence ID" value="MFD2891122.1"/>
    <property type="molecule type" value="Genomic_DNA"/>
</dbReference>
<dbReference type="NCBIfam" id="NF011105">
    <property type="entry name" value="PRK14532.1"/>
    <property type="match status" value="1"/>
</dbReference>
<dbReference type="InterPro" id="IPR005904">
    <property type="entry name" value="Hxn_phspho_trans"/>
</dbReference>
<dbReference type="CDD" id="cd01428">
    <property type="entry name" value="ADK"/>
    <property type="match status" value="1"/>
</dbReference>
<dbReference type="InterPro" id="IPR027417">
    <property type="entry name" value="P-loop_NTPase"/>
</dbReference>
<sequence length="370" mass="41777">MIQLHDKKFEAYISEKELDFAVQNVAKQIEDDFCDEVPVFVGVLNGSFMFFADLLKNYTKPCEVSFVKLASYEGMESTNKVKQLIGLNQDLTGRSVIVVEDIVDTGNTVEELKNLFKAQGVKHFKIATLFFKPEAYTKDIKLDYVAIRIPNKFIVGYGLDYDGLGRNLKQVYQLANTHKKMINIVLFGKPGAGKGTQAEFLKEKYNLVHLSTGDIFRFNMKNDTDLGKLAKSYIDQGDLVPDEVTIKMLQDEVEKNPEANGFLFDGFPRTIPQADALDAFLKSKDWNVTATIALDADDEVLVQRLLERGKTSGRADDQDVEKIRNRYQEYNEKTAPLIEYYTAQSKFHAVNGIGSIAEITERLSSVIDTL</sequence>
<dbReference type="Gene3D" id="3.40.50.300">
    <property type="entry name" value="P-loop containing nucleotide triphosphate hydrolases"/>
    <property type="match status" value="1"/>
</dbReference>
<feature type="binding site" evidence="7">
    <location>
        <position position="308"/>
    </location>
    <ligand>
        <name>ATP</name>
        <dbReference type="ChEBI" id="CHEBI:30616"/>
    </ligand>
</feature>
<evidence type="ECO:0000313" key="9">
    <source>
        <dbReference type="EMBL" id="MFD2891122.1"/>
    </source>
</evidence>
<keyword evidence="10" id="KW-1185">Reference proteome</keyword>
<feature type="binding site" evidence="7">
    <location>
        <position position="273"/>
    </location>
    <ligand>
        <name>AMP</name>
        <dbReference type="ChEBI" id="CHEBI:456215"/>
    </ligand>
</feature>
<evidence type="ECO:0000256" key="2">
    <source>
        <dbReference type="ARBA" id="ARBA00022723"/>
    </source>
</evidence>
<dbReference type="NCBIfam" id="NF001381">
    <property type="entry name" value="PRK00279.1-3"/>
    <property type="match status" value="1"/>
</dbReference>
<accession>A0ABW5YJP6</accession>
<evidence type="ECO:0000256" key="3">
    <source>
        <dbReference type="ARBA" id="ARBA00022727"/>
    </source>
</evidence>
<comment type="similarity">
    <text evidence="7">Belongs to the adenylate kinase family.</text>
</comment>
<dbReference type="InterPro" id="IPR000850">
    <property type="entry name" value="Adenylat/UMP-CMP_kin"/>
</dbReference>
<keyword evidence="6" id="KW-0460">Magnesium</keyword>